<dbReference type="InterPro" id="IPR039913">
    <property type="entry name" value="RPAP1/Rba50"/>
</dbReference>
<dbReference type="InterPro" id="IPR013930">
    <property type="entry name" value="RPAP1_N"/>
</dbReference>
<keyword evidence="3" id="KW-1185">Reference proteome</keyword>
<evidence type="ECO:0000259" key="2">
    <source>
        <dbReference type="Pfam" id="PF08621"/>
    </source>
</evidence>
<dbReference type="Proteomes" id="UP000694888">
    <property type="component" value="Unplaced"/>
</dbReference>
<dbReference type="GeneID" id="101849649"/>
<accession>A0ABM0K4H5</accession>
<reference evidence="4" key="1">
    <citation type="submission" date="2025-08" db="UniProtKB">
        <authorList>
            <consortium name="RefSeq"/>
        </authorList>
    </citation>
    <scope>IDENTIFICATION</scope>
</reference>
<dbReference type="Pfam" id="PF08621">
    <property type="entry name" value="RPAP1_N"/>
    <property type="match status" value="1"/>
</dbReference>
<feature type="compositionally biased region" description="Low complexity" evidence="1">
    <location>
        <begin position="25"/>
        <end position="34"/>
    </location>
</feature>
<feature type="region of interest" description="Disordered" evidence="1">
    <location>
        <begin position="207"/>
        <end position="246"/>
    </location>
</feature>
<name>A0ABM0K4H5_APLCA</name>
<feature type="domain" description="RPAP1 N-terminal" evidence="2">
    <location>
        <begin position="246"/>
        <end position="288"/>
    </location>
</feature>
<gene>
    <name evidence="4" type="primary">LOC101849649</name>
</gene>
<evidence type="ECO:0000256" key="1">
    <source>
        <dbReference type="SAM" id="MobiDB-lite"/>
    </source>
</evidence>
<feature type="region of interest" description="Disordered" evidence="1">
    <location>
        <begin position="25"/>
        <end position="99"/>
    </location>
</feature>
<dbReference type="RefSeq" id="XP_005108544.2">
    <property type="nucleotide sequence ID" value="XM_005108487.2"/>
</dbReference>
<organism evidence="3 4">
    <name type="scientific">Aplysia californica</name>
    <name type="common">California sea hare</name>
    <dbReference type="NCBI Taxonomy" id="6500"/>
    <lineage>
        <taxon>Eukaryota</taxon>
        <taxon>Metazoa</taxon>
        <taxon>Spiralia</taxon>
        <taxon>Lophotrochozoa</taxon>
        <taxon>Mollusca</taxon>
        <taxon>Gastropoda</taxon>
        <taxon>Heterobranchia</taxon>
        <taxon>Euthyneura</taxon>
        <taxon>Tectipleura</taxon>
        <taxon>Aplysiida</taxon>
        <taxon>Aplysioidea</taxon>
        <taxon>Aplysiidae</taxon>
        <taxon>Aplysia</taxon>
    </lineage>
</organism>
<protein>
    <submittedName>
        <fullName evidence="4">RNA polymerase II-associated protein 1</fullName>
    </submittedName>
</protein>
<dbReference type="PANTHER" id="PTHR21483">
    <property type="entry name" value="RNA POLYMERASE II-ASSOCIATED PROTEIN 1"/>
    <property type="match status" value="1"/>
</dbReference>
<dbReference type="PANTHER" id="PTHR21483:SF18">
    <property type="entry name" value="RNA POLYMERASE II-ASSOCIATED PROTEIN 1"/>
    <property type="match status" value="1"/>
</dbReference>
<proteinExistence type="predicted"/>
<sequence>MNQRPNSGEDEEDLLKFQREFLASGAASGRSVSVKRPEKRKTATGEGQATDVVKTEDMETEPPVSQASVPVKRSKFNTRSENGVRGQSCPGISRPVGEEEDVEEMIDGRDTGLAAVLSTIIERDTHHHVYTAPQLGTLAFPAVLRADGIGQGRAESGDNTAAGPSRGRKKSLFAQHMESQGVPRFGGERQEVPRFGVDLGVAARRSVQETESVIGGGGRHGDTGVPRSSIVDGRGLSISDGPSEAQNIHRENLGKLTAMSEAEILEERQKLLDTIDPQLVQYLRNKRRAAGGRPGETGEATETG</sequence>
<feature type="non-terminal residue" evidence="4">
    <location>
        <position position="304"/>
    </location>
</feature>
<evidence type="ECO:0000313" key="3">
    <source>
        <dbReference type="Proteomes" id="UP000694888"/>
    </source>
</evidence>
<evidence type="ECO:0000313" key="4">
    <source>
        <dbReference type="RefSeq" id="XP_005108544.2"/>
    </source>
</evidence>